<dbReference type="SUPFAM" id="SSF50249">
    <property type="entry name" value="Nucleic acid-binding proteins"/>
    <property type="match status" value="2"/>
</dbReference>
<dbReference type="InterPro" id="IPR002059">
    <property type="entry name" value="CSP_DNA-bd"/>
</dbReference>
<dbReference type="InterPro" id="IPR012340">
    <property type="entry name" value="NA-bd_OB-fold"/>
</dbReference>
<proteinExistence type="predicted"/>
<dbReference type="GO" id="GO:0003729">
    <property type="term" value="F:mRNA binding"/>
    <property type="evidence" value="ECO:0007669"/>
    <property type="project" value="TreeGrafter"/>
</dbReference>
<dbReference type="OrthoDB" id="422005at2759"/>
<evidence type="ECO:0000256" key="1">
    <source>
        <dbReference type="ARBA" id="ARBA00004496"/>
    </source>
</evidence>
<name>A0A9P1CQV6_9DINO</name>
<protein>
    <submittedName>
        <fullName evidence="5">CSD domain-containing protein</fullName>
    </submittedName>
</protein>
<feature type="domain" description="CSD" evidence="3">
    <location>
        <begin position="20"/>
        <end position="98"/>
    </location>
</feature>
<dbReference type="GO" id="GO:0005737">
    <property type="term" value="C:cytoplasm"/>
    <property type="evidence" value="ECO:0007669"/>
    <property type="project" value="UniProtKB-SubCell"/>
</dbReference>
<organism evidence="4">
    <name type="scientific">Cladocopium goreaui</name>
    <dbReference type="NCBI Taxonomy" id="2562237"/>
    <lineage>
        <taxon>Eukaryota</taxon>
        <taxon>Sar</taxon>
        <taxon>Alveolata</taxon>
        <taxon>Dinophyceae</taxon>
        <taxon>Suessiales</taxon>
        <taxon>Symbiodiniaceae</taxon>
        <taxon>Cladocopium</taxon>
    </lineage>
</organism>
<evidence type="ECO:0000259" key="3">
    <source>
        <dbReference type="PROSITE" id="PS51857"/>
    </source>
</evidence>
<dbReference type="Gene3D" id="2.40.50.140">
    <property type="entry name" value="Nucleic acid-binding proteins"/>
    <property type="match status" value="3"/>
</dbReference>
<evidence type="ECO:0000313" key="5">
    <source>
        <dbReference type="EMBL" id="CAL4783118.1"/>
    </source>
</evidence>
<dbReference type="Pfam" id="PF00313">
    <property type="entry name" value="CSD"/>
    <property type="match status" value="1"/>
</dbReference>
<keyword evidence="2" id="KW-0963">Cytoplasm</keyword>
<dbReference type="PANTHER" id="PTHR46109:SF1">
    <property type="entry name" value="PROTEIN LIN-28 HOMOLOG"/>
    <property type="match status" value="1"/>
</dbReference>
<evidence type="ECO:0000256" key="2">
    <source>
        <dbReference type="ARBA" id="ARBA00022490"/>
    </source>
</evidence>
<dbReference type="InterPro" id="IPR051373">
    <property type="entry name" value="Lin-28_RNA-binding"/>
</dbReference>
<evidence type="ECO:0000313" key="4">
    <source>
        <dbReference type="EMBL" id="CAI3995806.1"/>
    </source>
</evidence>
<dbReference type="GO" id="GO:0005634">
    <property type="term" value="C:nucleus"/>
    <property type="evidence" value="ECO:0007669"/>
    <property type="project" value="TreeGrafter"/>
</dbReference>
<accession>A0A9P1CQV6</accession>
<gene>
    <name evidence="4" type="ORF">C1SCF055_LOCUS22332</name>
</gene>
<dbReference type="PROSITE" id="PS51857">
    <property type="entry name" value="CSD_2"/>
    <property type="match status" value="1"/>
</dbReference>
<dbReference type="PANTHER" id="PTHR46109">
    <property type="entry name" value="PROTEIN LIN-28"/>
    <property type="match status" value="1"/>
</dbReference>
<evidence type="ECO:0000313" key="6">
    <source>
        <dbReference type="Proteomes" id="UP001152797"/>
    </source>
</evidence>
<dbReference type="GO" id="GO:0031054">
    <property type="term" value="P:pre-miRNA processing"/>
    <property type="evidence" value="ECO:0007669"/>
    <property type="project" value="TreeGrafter"/>
</dbReference>
<keyword evidence="6" id="KW-1185">Reference proteome</keyword>
<dbReference type="EMBL" id="CAMXCT020002114">
    <property type="protein sequence ID" value="CAL1149181.1"/>
    <property type="molecule type" value="Genomic_DNA"/>
</dbReference>
<dbReference type="EMBL" id="CAMXCT010002114">
    <property type="protein sequence ID" value="CAI3995806.1"/>
    <property type="molecule type" value="Genomic_DNA"/>
</dbReference>
<reference evidence="4" key="1">
    <citation type="submission" date="2022-10" db="EMBL/GenBank/DDBJ databases">
        <authorList>
            <person name="Chen Y."/>
            <person name="Dougan E. K."/>
            <person name="Chan C."/>
            <person name="Rhodes N."/>
            <person name="Thang M."/>
        </authorList>
    </citation>
    <scope>NUCLEOTIDE SEQUENCE</scope>
</reference>
<dbReference type="EMBL" id="CAMXCT030002114">
    <property type="protein sequence ID" value="CAL4783118.1"/>
    <property type="molecule type" value="Genomic_DNA"/>
</dbReference>
<dbReference type="AlphaFoldDB" id="A0A9P1CQV6"/>
<comment type="caution">
    <text evidence="4">The sequence shown here is derived from an EMBL/GenBank/DDBJ whole genome shotgun (WGS) entry which is preliminary data.</text>
</comment>
<reference evidence="5 6" key="2">
    <citation type="submission" date="2024-05" db="EMBL/GenBank/DDBJ databases">
        <authorList>
            <person name="Chen Y."/>
            <person name="Shah S."/>
            <person name="Dougan E. K."/>
            <person name="Thang M."/>
            <person name="Chan C."/>
        </authorList>
    </citation>
    <scope>NUCLEOTIDE SEQUENCE [LARGE SCALE GENOMIC DNA]</scope>
</reference>
<sequence length="316" mass="35338">MAPGQEAELPEDFTIDKDARYTGTVLDYNKWRGFGHISLDQKGVVPEDKLFVHWKNIQTDDRFPRLKEGLQVEFGLMMTVKRQDFNKSSSVKAKTVTLPGGGMVNIQDAMDAEIMTFVGAQNLRYTGTIKFFDQMRGFGWVIIDDGFSMEEPVPKEIKVHATELHTGGKPLRMRLDKLAVEFGIIKSRKGDSYLAYNLTLPGGTPITQETLENRQGEGGQRYTGTVQWWHRWQGWGHIAPEDTSAFPAPVQQKLAEAAAQAAAKAKPGEAKSEEKLLYFRKADCEWSLRPEVGKKVTFTVYTDDKGAGATEVSAVE</sequence>
<comment type="subcellular location">
    <subcellularLocation>
        <location evidence="1">Cytoplasm</location>
    </subcellularLocation>
</comment>
<dbReference type="Proteomes" id="UP001152797">
    <property type="component" value="Unassembled WGS sequence"/>
</dbReference>